<name>A0A660E8W0_9LACO</name>
<dbReference type="RefSeq" id="WP_130851880.1">
    <property type="nucleotide sequence ID" value="NZ_UYIG01000126.1"/>
</dbReference>
<sequence length="75" mass="8512">MTKTLKQLVRVLWAIEKDLHVIASNTEISGDPKKFNVTVETKNNGFNKLMSTDELMSLINKSDDTELITLKVFTN</sequence>
<protein>
    <submittedName>
        <fullName evidence="1">Uncharacterized protein</fullName>
    </submittedName>
</protein>
<accession>A0A660E8W0</accession>
<evidence type="ECO:0000313" key="1">
    <source>
        <dbReference type="EMBL" id="VDG28869.1"/>
    </source>
</evidence>
<gene>
    <name evidence="1" type="ORF">MUDAN_MDHGFNIF_03270</name>
</gene>
<proteinExistence type="predicted"/>
<organism evidence="1 2">
    <name type="scientific">Lactiplantibacillus mudanjiangensis</name>
    <dbReference type="NCBI Taxonomy" id="1296538"/>
    <lineage>
        <taxon>Bacteria</taxon>
        <taxon>Bacillati</taxon>
        <taxon>Bacillota</taxon>
        <taxon>Bacilli</taxon>
        <taxon>Lactobacillales</taxon>
        <taxon>Lactobacillaceae</taxon>
        <taxon>Lactiplantibacillus</taxon>
    </lineage>
</organism>
<dbReference type="AlphaFoldDB" id="A0A660E8W0"/>
<reference evidence="1 2" key="1">
    <citation type="submission" date="2018-11" db="EMBL/GenBank/DDBJ databases">
        <authorList>
            <person name="Wuyts S."/>
        </authorList>
    </citation>
    <scope>NUCLEOTIDE SEQUENCE [LARGE SCALE GENOMIC DNA]</scope>
    <source>
        <strain evidence="1">Lactobacillus mudanjiangensis AMBF249</strain>
    </source>
</reference>
<dbReference type="Proteomes" id="UP000289996">
    <property type="component" value="Unassembled WGS sequence"/>
</dbReference>
<dbReference type="EMBL" id="UYIG01000126">
    <property type="protein sequence ID" value="VDG28869.1"/>
    <property type="molecule type" value="Genomic_DNA"/>
</dbReference>
<keyword evidence="2" id="KW-1185">Reference proteome</keyword>
<evidence type="ECO:0000313" key="2">
    <source>
        <dbReference type="Proteomes" id="UP000289996"/>
    </source>
</evidence>